<reference evidence="4" key="1">
    <citation type="submission" date="2022-04" db="EMBL/GenBank/DDBJ databases">
        <title>Carnegiea gigantea Genome sequencing and assembly v2.</title>
        <authorList>
            <person name="Copetti D."/>
            <person name="Sanderson M.J."/>
            <person name="Burquez A."/>
            <person name="Wojciechowski M.F."/>
        </authorList>
    </citation>
    <scope>NUCLEOTIDE SEQUENCE</scope>
    <source>
        <strain evidence="4">SGP5-SGP5p</strain>
        <tissue evidence="4">Aerial part</tissue>
    </source>
</reference>
<feature type="region of interest" description="Disordered" evidence="1">
    <location>
        <begin position="885"/>
        <end position="908"/>
    </location>
</feature>
<accession>A0A9Q1QJ95</accession>
<evidence type="ECO:0000256" key="1">
    <source>
        <dbReference type="SAM" id="MobiDB-lite"/>
    </source>
</evidence>
<sequence>MFSIPLRALWLQMLFSSYSPDDDDYKGYDYSLFGRLSEVRIVFLNRFVQEVVSYFIGLAPATPNGVVKLTDQVTDAEKWFTTSEIEGSPAVKLDLSLTKPIIVMPHKTDSLDYLELDVVHITVKNSFQWLNGTKNDTNAVHEEILTVLVEDINLNVGTGKELGDSIIEEVNGLSIIVRRALRDLFHQVPSTEAMIEMNVLKAALSNKEYEIITECALSNLSETPNIVPPLNWDKTFSADTSELTATSQSGAAEVESSSREVWTNMKVIVAINLVELSLHKGATKDSPLATVQVDSAWLLYKSTTAGDGFVSVTLRSFNVLDDREGTQEQFRLAIGQPKSIEYSPFRFENDEDQPTVSINALKELDTSVAATMLIFDANFSEQSSSISLCVQRPQLLVALDFLLAVIEFFVPTVRGMLSSEEEDISMNLVDAIILNESIYVQPSAEFAISPHRPLVVDGEGFDHYIYDGNGGTLLLKDREGHNISSPSTEAIIFVGNGKKLQFKNVHIKDGRFLDSCVVLGANSSYSVSEDDHVVLEGGDEQSSPVFPGNDEVTQRRDTENGKSSESIIELQVISPELTFYNTSRNVGESLILSNKLLHAQLDAFCRIVLKGETMEMTGNVLGFTMESNGIRILEPFDASVNFSSVAGKTSIRLCTSDIFMNFSFSILRLFLAVEEDILTFLRMTSRKMTISCSEFDKVAIIESLNNDQVYTFWRPRAPPGFAVLGDYITPVDKPPSTPVLAVNMNLVKIKRPESFKLVWPSNTPGYVSDSEGITRVQKTVQRDVSCSIWYPVAPKGYIALGCVASCGAAPPPLSSTFCILASLVSGCPLRDCIMIGAGNGHSRATAFWRVGNCMGTFVPAEPSSLKLIGGAYDLRHIFFGASESSGDVSSSSHSHVNSSRDRHPSYSATADSGQRFQAVASFHLVWWNQGSASRKKLSIWRPKVPQGMVYFGDIAVKGYEPPSSCIVAEDVEDEIFKEPMDFKMVGKIKKQRGIESISFWLPLAPPGYVSLGCVACKVSPRNSDFSSLRCIRSDMVTGDQFSEESIWDTYDAGLRTEPFSIWAVGDELGTFMVRSGNKKPPKRFAVRLAHKSVAGGPEDMVIDAEIRTFSAACFDDFGGLMVPLFNVSLSVIGFSLHGRPDYMTSAVSFSLAARSYNDKYDAWEPVVEPVDGFLRYQYDISSPGAASQLRVTSAKDLNLNISSSNANMILQAYASWSNLGEVHESYVRREVVSPTYKGSSGDVHQKRNYFIIPQNKLGQDIYIQATEVRGLSSVIKMPSGDTKHIKIPVSRNMLDSHLRGNVDQKVHTMVMLMIAEAQFQRVLGMSSRQYAVAIRLCQEPIVPNGTLLNQQSVRTCGRTSEFQSSGLESVKWNEVFFFKVDSLDNYRVELTMADIGKGEPIGFFSTHLNQITAAESAYFHNYADGWNWVDLFPPESKMVSKEGSSKASLGRLKLAVFLSSKHEVVDSKQYPSSGGSKKNGSIQISPAREGPWTTVRLNYAAPVACWRLGNAVVASEVTVKDGNRYVNIRSLVSVQNETDFTLDVCLKAKPSSESKRLLNEEETYEKSETNNGRIDTVEFFEIEKFVPDVGWVCCSGRPSNDQSADGALNKRTSLESPCGWVWVDDWQLDKRSTDSIDGWAYAPDQESLKWPKSYDAGIYVDNARQRKWIRNRKQILCDGQQHVSIGLVKPGDSVPLPLSCLTQAGPYVLQLRPLNLGVQDEYAWSKVMGKSVEFQGSDKQQEESDICVSDLEVSEKLLYCSQIEGTSSNDSHGIWFCLSVQAMEIAKDICSDPIQDWSLVVRSPLSVTNYLPLRIEYSVLERHSNDQLLARARGIFFPGKAVNFYCADVRKALFLSLLPQKGWVPMHQAVPMSRPSGMSSRTLNFRSSISGRIVQVVLEQNNDKDHPMPKAVRIYVPYWFSVSRCPPLMFKLVDRDERKAKKVSLRLKSRKNDQEISGKITEDEFHEGYTIASSLNFKVLGLQASIAYSGGESFGPIEDLSSLGDVDGSVDVSAYDGEGNCMRLFITSRPCPYQSIPTKVIAIRPYMTFTNRLGRDMYIKLSSGDDEKVLRASDSRACFVYKETSDCDKHQVSGLVY</sequence>
<dbReference type="Proteomes" id="UP001153076">
    <property type="component" value="Unassembled WGS sequence"/>
</dbReference>
<feature type="signal peptide" evidence="2">
    <location>
        <begin position="1"/>
        <end position="20"/>
    </location>
</feature>
<proteinExistence type="predicted"/>
<dbReference type="GO" id="GO:0006623">
    <property type="term" value="P:protein targeting to vacuole"/>
    <property type="evidence" value="ECO:0007669"/>
    <property type="project" value="TreeGrafter"/>
</dbReference>
<dbReference type="GO" id="GO:0045053">
    <property type="term" value="P:protein retention in Golgi apparatus"/>
    <property type="evidence" value="ECO:0007669"/>
    <property type="project" value="TreeGrafter"/>
</dbReference>
<feature type="compositionally biased region" description="Basic and acidic residues" evidence="1">
    <location>
        <begin position="552"/>
        <end position="562"/>
    </location>
</feature>
<dbReference type="InterPro" id="IPR026847">
    <property type="entry name" value="VPS13"/>
</dbReference>
<gene>
    <name evidence="4" type="ORF">Cgig2_019855</name>
</gene>
<dbReference type="PANTHER" id="PTHR16166">
    <property type="entry name" value="VACUOLAR PROTEIN SORTING-ASSOCIATED PROTEIN VPS13"/>
    <property type="match status" value="1"/>
</dbReference>
<keyword evidence="2" id="KW-0732">Signal</keyword>
<dbReference type="Pfam" id="PF06101">
    <property type="entry name" value="Vps62"/>
    <property type="match status" value="2"/>
</dbReference>
<evidence type="ECO:0000313" key="4">
    <source>
        <dbReference type="EMBL" id="KAJ8444297.1"/>
    </source>
</evidence>
<protein>
    <recommendedName>
        <fullName evidence="3">Vacuolar protein sorting-associated protein 13 VPS13 adaptor binding domain-containing protein</fullName>
    </recommendedName>
</protein>
<evidence type="ECO:0000313" key="5">
    <source>
        <dbReference type="Proteomes" id="UP001153076"/>
    </source>
</evidence>
<dbReference type="EMBL" id="JAKOGI010000100">
    <property type="protein sequence ID" value="KAJ8444297.1"/>
    <property type="molecule type" value="Genomic_DNA"/>
</dbReference>
<keyword evidence="5" id="KW-1185">Reference proteome</keyword>
<name>A0A9Q1QJ95_9CARY</name>
<feature type="chain" id="PRO_5040298205" description="Vacuolar protein sorting-associated protein 13 VPS13 adaptor binding domain-containing protein" evidence="2">
    <location>
        <begin position="21"/>
        <end position="2097"/>
    </location>
</feature>
<dbReference type="OrthoDB" id="428159at2759"/>
<dbReference type="InterPro" id="IPR009543">
    <property type="entry name" value="VPS13_VAB"/>
</dbReference>
<evidence type="ECO:0000259" key="3">
    <source>
        <dbReference type="Pfam" id="PF25036"/>
    </source>
</evidence>
<dbReference type="Pfam" id="PF25036">
    <property type="entry name" value="VPS13_VAB"/>
    <property type="match status" value="1"/>
</dbReference>
<evidence type="ECO:0000256" key="2">
    <source>
        <dbReference type="SAM" id="SignalP"/>
    </source>
</evidence>
<feature type="compositionally biased region" description="Low complexity" evidence="1">
    <location>
        <begin position="885"/>
        <end position="897"/>
    </location>
</feature>
<feature type="region of interest" description="Disordered" evidence="1">
    <location>
        <begin position="537"/>
        <end position="562"/>
    </location>
</feature>
<organism evidence="4 5">
    <name type="scientific">Carnegiea gigantea</name>
    <dbReference type="NCBI Taxonomy" id="171969"/>
    <lineage>
        <taxon>Eukaryota</taxon>
        <taxon>Viridiplantae</taxon>
        <taxon>Streptophyta</taxon>
        <taxon>Embryophyta</taxon>
        <taxon>Tracheophyta</taxon>
        <taxon>Spermatophyta</taxon>
        <taxon>Magnoliopsida</taxon>
        <taxon>eudicotyledons</taxon>
        <taxon>Gunneridae</taxon>
        <taxon>Pentapetalae</taxon>
        <taxon>Caryophyllales</taxon>
        <taxon>Cactineae</taxon>
        <taxon>Cactaceae</taxon>
        <taxon>Cactoideae</taxon>
        <taxon>Echinocereeae</taxon>
        <taxon>Carnegiea</taxon>
    </lineage>
</organism>
<dbReference type="InterPro" id="IPR009291">
    <property type="entry name" value="Vps62"/>
</dbReference>
<comment type="caution">
    <text evidence="4">The sequence shown here is derived from an EMBL/GenBank/DDBJ whole genome shotgun (WGS) entry which is preliminary data.</text>
</comment>
<feature type="domain" description="Vacuolar protein sorting-associated protein 13 VPS13 adaptor binding" evidence="3">
    <location>
        <begin position="1678"/>
        <end position="1919"/>
    </location>
</feature>
<dbReference type="PANTHER" id="PTHR16166:SF137">
    <property type="entry name" value="PLECKSTRIN HOMOLOGY (PH) DOMAIN-CONTAINING PROTEIN"/>
    <property type="match status" value="1"/>
</dbReference>